<sequence length="141" mass="15902">MNSIDFQVFDWQTIVDDDGTADPQVVKTEVNKSDSASITSWGISNYTLQVYAGADTTQIANTIFAKYKTPVITATGFKFPVRTLTELADVTQMEIYDVIRFVYKTKIDANHRIVSITHTIEPGKTWKTEIGFGLRRDSALW</sequence>
<organism evidence="1 2">
    <name type="scientific">Rhodococcus opacus</name>
    <name type="common">Nocardia opaca</name>
    <dbReference type="NCBI Taxonomy" id="37919"/>
    <lineage>
        <taxon>Bacteria</taxon>
        <taxon>Bacillati</taxon>
        <taxon>Actinomycetota</taxon>
        <taxon>Actinomycetes</taxon>
        <taxon>Mycobacteriales</taxon>
        <taxon>Nocardiaceae</taxon>
        <taxon>Rhodococcus</taxon>
    </lineage>
</organism>
<proteinExistence type="predicted"/>
<dbReference type="AlphaFoldDB" id="A0A076EGH5"/>
<protein>
    <submittedName>
        <fullName evidence="1">Uncharacterized protein</fullName>
    </submittedName>
</protein>
<evidence type="ECO:0000313" key="2">
    <source>
        <dbReference type="Proteomes" id="UP000028488"/>
    </source>
</evidence>
<accession>A0A076EGH5</accession>
<gene>
    <name evidence="1" type="ORF">EP51_09220</name>
</gene>
<evidence type="ECO:0000313" key="1">
    <source>
        <dbReference type="EMBL" id="AII04771.1"/>
    </source>
</evidence>
<name>A0A076EGH5_RHOOP</name>
<dbReference type="Proteomes" id="UP000028488">
    <property type="component" value="Chromosome"/>
</dbReference>
<dbReference type="EMBL" id="CP008947">
    <property type="protein sequence ID" value="AII04771.1"/>
    <property type="molecule type" value="Genomic_DNA"/>
</dbReference>
<reference evidence="1 2" key="1">
    <citation type="submission" date="2014-07" db="EMBL/GenBank/DDBJ databases">
        <title>Genome Sequence of Rhodococcus opacus Strain R7, a Biodegrader of Mono- and Polycyclic Aromatic Hydrocarbons.</title>
        <authorList>
            <person name="Di Gennaro P."/>
            <person name="Zampolli J."/>
            <person name="Presti I."/>
            <person name="Cappelletti M."/>
            <person name="D'Ursi P."/>
            <person name="Orro A."/>
            <person name="Mezzelani A."/>
            <person name="Milanesi L."/>
        </authorList>
    </citation>
    <scope>NUCLEOTIDE SEQUENCE [LARGE SCALE GENOMIC DNA]</scope>
    <source>
        <strain evidence="1 2">R7</strain>
    </source>
</reference>